<organism evidence="1">
    <name type="scientific">marine sediment metagenome</name>
    <dbReference type="NCBI Taxonomy" id="412755"/>
    <lineage>
        <taxon>unclassified sequences</taxon>
        <taxon>metagenomes</taxon>
        <taxon>ecological metagenomes</taxon>
    </lineage>
</organism>
<feature type="non-terminal residue" evidence="1">
    <location>
        <position position="43"/>
    </location>
</feature>
<name>A0A0F8ZMA0_9ZZZZ</name>
<sequence length="43" mass="4988">MIKFPRFNANDTEQIYMVSATHEELRKAGYFPILSAANAEIIW</sequence>
<dbReference type="EMBL" id="LAZR01059569">
    <property type="protein sequence ID" value="KKK67529.1"/>
    <property type="molecule type" value="Genomic_DNA"/>
</dbReference>
<accession>A0A0F8ZMA0</accession>
<proteinExistence type="predicted"/>
<gene>
    <name evidence="1" type="ORF">LCGC14_2953180</name>
</gene>
<evidence type="ECO:0000313" key="1">
    <source>
        <dbReference type="EMBL" id="KKK67529.1"/>
    </source>
</evidence>
<reference evidence="1" key="1">
    <citation type="journal article" date="2015" name="Nature">
        <title>Complex archaea that bridge the gap between prokaryotes and eukaryotes.</title>
        <authorList>
            <person name="Spang A."/>
            <person name="Saw J.H."/>
            <person name="Jorgensen S.L."/>
            <person name="Zaremba-Niedzwiedzka K."/>
            <person name="Martijn J."/>
            <person name="Lind A.E."/>
            <person name="van Eijk R."/>
            <person name="Schleper C."/>
            <person name="Guy L."/>
            <person name="Ettema T.J."/>
        </authorList>
    </citation>
    <scope>NUCLEOTIDE SEQUENCE</scope>
</reference>
<dbReference type="AlphaFoldDB" id="A0A0F8ZMA0"/>
<protein>
    <submittedName>
        <fullName evidence="1">Uncharacterized protein</fullName>
    </submittedName>
</protein>
<comment type="caution">
    <text evidence="1">The sequence shown here is derived from an EMBL/GenBank/DDBJ whole genome shotgun (WGS) entry which is preliminary data.</text>
</comment>